<dbReference type="InterPro" id="IPR050490">
    <property type="entry name" value="Bact_solute-bd_prot1"/>
</dbReference>
<protein>
    <submittedName>
        <fullName evidence="1">Extracellular solute-binding protein</fullName>
    </submittedName>
</protein>
<dbReference type="Proteomes" id="UP000291144">
    <property type="component" value="Unassembled WGS sequence"/>
</dbReference>
<keyword evidence="2" id="KW-1185">Reference proteome</keyword>
<dbReference type="AlphaFoldDB" id="A0A4R0K675"/>
<comment type="caution">
    <text evidence="1">The sequence shown here is derived from an EMBL/GenBank/DDBJ whole genome shotgun (WGS) entry which is preliminary data.</text>
</comment>
<dbReference type="Pfam" id="PF13416">
    <property type="entry name" value="SBP_bac_8"/>
    <property type="match status" value="1"/>
</dbReference>
<dbReference type="PANTHER" id="PTHR43649">
    <property type="entry name" value="ARABINOSE-BINDING PROTEIN-RELATED"/>
    <property type="match status" value="1"/>
</dbReference>
<sequence>MCAHNPELVGTGITGFRVVGWPEVTGTDEGVTMVTRRTVLKSGAALGLFTLAGCAPQGTKASNDAPTTPAKSIDVAAAGTVTLSMLDFWGGDSAKWVANAVKAYQQKYPNVTIKRTSVDWGQLTQTANLRLKEKNPPDIITVNNGWQSLGTLAKAGLVLNLDGYSKSFGWDKFPSTILRQTQFTADGTEMGSGSLFATPVASSSLIGLYYNKTILERVGATVPTDLASFEDACTKAKAAGVIPIGYGSQDKGSSTAILLALQDLFGDQKKINDFVYSTGSVKADEIGLKDAAERLKSYQDKGWLTPNHAGIQFADAGDAFLKGKSAFRFEYTGTLAFQGAQKQQYGYVQLPQVTGGKVVGTGASTAVALGSKCKNPDVAASFLDFLAGPEAAQFVVENGFLPLLNDVKAPADNPEFGTEITGQRSLDKDNGYVPYFDWSTPSMLDTLGGQVQQLLAGRSTPDALVKAVQADYDKFQNAR</sequence>
<dbReference type="OrthoDB" id="358201at2"/>
<evidence type="ECO:0000313" key="1">
    <source>
        <dbReference type="EMBL" id="TCC55109.1"/>
    </source>
</evidence>
<dbReference type="PANTHER" id="PTHR43649:SF12">
    <property type="entry name" value="DIACETYLCHITOBIOSE BINDING PROTEIN DASA"/>
    <property type="match status" value="1"/>
</dbReference>
<evidence type="ECO:0000313" key="2">
    <source>
        <dbReference type="Proteomes" id="UP000291144"/>
    </source>
</evidence>
<name>A0A4R0K675_9ACTN</name>
<dbReference type="Gene3D" id="3.40.190.10">
    <property type="entry name" value="Periplasmic binding protein-like II"/>
    <property type="match status" value="2"/>
</dbReference>
<organism evidence="1 2">
    <name type="scientific">Kribbella pittospori</name>
    <dbReference type="NCBI Taxonomy" id="722689"/>
    <lineage>
        <taxon>Bacteria</taxon>
        <taxon>Bacillati</taxon>
        <taxon>Actinomycetota</taxon>
        <taxon>Actinomycetes</taxon>
        <taxon>Propionibacteriales</taxon>
        <taxon>Kribbellaceae</taxon>
        <taxon>Kribbella</taxon>
    </lineage>
</organism>
<accession>A0A4R0K675</accession>
<gene>
    <name evidence="1" type="ORF">E0H73_36545</name>
</gene>
<proteinExistence type="predicted"/>
<dbReference type="EMBL" id="SJKB01000016">
    <property type="protein sequence ID" value="TCC55109.1"/>
    <property type="molecule type" value="Genomic_DNA"/>
</dbReference>
<dbReference type="SUPFAM" id="SSF53850">
    <property type="entry name" value="Periplasmic binding protein-like II"/>
    <property type="match status" value="1"/>
</dbReference>
<reference evidence="1 2" key="1">
    <citation type="submission" date="2019-02" db="EMBL/GenBank/DDBJ databases">
        <title>Kribbella capetownensis sp. nov. and Kribbella speibonae sp. nov., isolated from soil.</title>
        <authorList>
            <person name="Curtis S.M."/>
            <person name="Norton I."/>
            <person name="Everest G.J."/>
            <person name="Meyers P.R."/>
        </authorList>
    </citation>
    <scope>NUCLEOTIDE SEQUENCE [LARGE SCALE GENOMIC DNA]</scope>
    <source>
        <strain evidence="1 2">NRRL B-24813</strain>
    </source>
</reference>
<dbReference type="InterPro" id="IPR006059">
    <property type="entry name" value="SBP"/>
</dbReference>